<evidence type="ECO:0000256" key="1">
    <source>
        <dbReference type="SAM" id="MobiDB-lite"/>
    </source>
</evidence>
<dbReference type="EMBL" id="OX458333">
    <property type="protein sequence ID" value="CAI8859853.1"/>
    <property type="molecule type" value="Genomic_DNA"/>
</dbReference>
<evidence type="ECO:0000313" key="2">
    <source>
        <dbReference type="EMBL" id="CAI8859853.1"/>
    </source>
</evidence>
<gene>
    <name evidence="2" type="ORF">MSZNOR_2671</name>
</gene>
<accession>A0ABN8X6B1</accession>
<keyword evidence="3" id="KW-1185">Reference proteome</keyword>
<feature type="compositionally biased region" description="Low complexity" evidence="1">
    <location>
        <begin position="44"/>
        <end position="58"/>
    </location>
</feature>
<evidence type="ECO:0000313" key="3">
    <source>
        <dbReference type="Proteomes" id="UP001162030"/>
    </source>
</evidence>
<sequence length="64" mass="6329">MAPAAPILSSQTNQKLVEYNSDVGHDTGVQGWGQRKAAFGGALSAGSNSLSSGCSGKAMSTAAT</sequence>
<dbReference type="Proteomes" id="UP001162030">
    <property type="component" value="Chromosome"/>
</dbReference>
<organism evidence="2 3">
    <name type="scientific">Methylocaldum szegediense</name>
    <dbReference type="NCBI Taxonomy" id="73780"/>
    <lineage>
        <taxon>Bacteria</taxon>
        <taxon>Pseudomonadati</taxon>
        <taxon>Pseudomonadota</taxon>
        <taxon>Gammaproteobacteria</taxon>
        <taxon>Methylococcales</taxon>
        <taxon>Methylococcaceae</taxon>
        <taxon>Methylocaldum</taxon>
    </lineage>
</organism>
<name>A0ABN8X6B1_9GAMM</name>
<feature type="region of interest" description="Disordered" evidence="1">
    <location>
        <begin position="44"/>
        <end position="64"/>
    </location>
</feature>
<protein>
    <submittedName>
        <fullName evidence="2">Uncharacterized protein</fullName>
    </submittedName>
</protein>
<proteinExistence type="predicted"/>
<reference evidence="2 3" key="1">
    <citation type="submission" date="2023-03" db="EMBL/GenBank/DDBJ databases">
        <authorList>
            <person name="Pearce D."/>
        </authorList>
    </citation>
    <scope>NUCLEOTIDE SEQUENCE [LARGE SCALE GENOMIC DNA]</scope>
    <source>
        <strain evidence="2">Msz</strain>
    </source>
</reference>